<dbReference type="NCBIfam" id="TIGR01496">
    <property type="entry name" value="DHPS"/>
    <property type="match status" value="1"/>
</dbReference>
<evidence type="ECO:0000256" key="10">
    <source>
        <dbReference type="ARBA" id="ARBA00022909"/>
    </source>
</evidence>
<evidence type="ECO:0000256" key="4">
    <source>
        <dbReference type="ARBA" id="ARBA00009503"/>
    </source>
</evidence>
<proteinExistence type="inferred from homology"/>
<dbReference type="GO" id="GO:0046656">
    <property type="term" value="P:folic acid biosynthetic process"/>
    <property type="evidence" value="ECO:0007669"/>
    <property type="project" value="UniProtKB-KW"/>
</dbReference>
<keyword evidence="10" id="KW-0289">Folate biosynthesis</keyword>
<evidence type="ECO:0000313" key="14">
    <source>
        <dbReference type="Proteomes" id="UP000279422"/>
    </source>
</evidence>
<evidence type="ECO:0000256" key="1">
    <source>
        <dbReference type="ARBA" id="ARBA00000012"/>
    </source>
</evidence>
<dbReference type="PROSITE" id="PS00793">
    <property type="entry name" value="DHPS_2"/>
    <property type="match status" value="1"/>
</dbReference>
<dbReference type="EMBL" id="QMPZ01000010">
    <property type="protein sequence ID" value="RLE10358.1"/>
    <property type="molecule type" value="Genomic_DNA"/>
</dbReference>
<dbReference type="Gene3D" id="3.20.20.20">
    <property type="entry name" value="Dihydropteroate synthase-like"/>
    <property type="match status" value="1"/>
</dbReference>
<dbReference type="FunFam" id="3.20.20.20:FF:000006">
    <property type="entry name" value="Dihydropteroate synthase"/>
    <property type="match status" value="1"/>
</dbReference>
<dbReference type="SUPFAM" id="SSF51717">
    <property type="entry name" value="Dihydropteroate synthetase-like"/>
    <property type="match status" value="1"/>
</dbReference>
<protein>
    <recommendedName>
        <fullName evidence="6">Dihydropteroate synthase</fullName>
        <ecNumber evidence="5">2.5.1.15</ecNumber>
    </recommendedName>
    <alternativeName>
        <fullName evidence="11">Dihydropteroate pyrophosphorylase</fullName>
    </alternativeName>
</protein>
<evidence type="ECO:0000313" key="13">
    <source>
        <dbReference type="EMBL" id="RLE10358.1"/>
    </source>
</evidence>
<comment type="similarity">
    <text evidence="4">Belongs to the DHPS family.</text>
</comment>
<dbReference type="GO" id="GO:0046872">
    <property type="term" value="F:metal ion binding"/>
    <property type="evidence" value="ECO:0007669"/>
    <property type="project" value="UniProtKB-KW"/>
</dbReference>
<evidence type="ECO:0000256" key="9">
    <source>
        <dbReference type="ARBA" id="ARBA00022842"/>
    </source>
</evidence>
<evidence type="ECO:0000256" key="8">
    <source>
        <dbReference type="ARBA" id="ARBA00022723"/>
    </source>
</evidence>
<dbReference type="Proteomes" id="UP000279422">
    <property type="component" value="Unassembled WGS sequence"/>
</dbReference>
<dbReference type="PANTHER" id="PTHR20941:SF1">
    <property type="entry name" value="FOLIC ACID SYNTHESIS PROTEIN FOL1"/>
    <property type="match status" value="1"/>
</dbReference>
<evidence type="ECO:0000256" key="3">
    <source>
        <dbReference type="ARBA" id="ARBA00004763"/>
    </source>
</evidence>
<dbReference type="InterPro" id="IPR045031">
    <property type="entry name" value="DHP_synth-like"/>
</dbReference>
<dbReference type="GO" id="GO:0004156">
    <property type="term" value="F:dihydropteroate synthase activity"/>
    <property type="evidence" value="ECO:0007669"/>
    <property type="project" value="UniProtKB-EC"/>
</dbReference>
<evidence type="ECO:0000256" key="7">
    <source>
        <dbReference type="ARBA" id="ARBA00022679"/>
    </source>
</evidence>
<evidence type="ECO:0000259" key="12">
    <source>
        <dbReference type="PROSITE" id="PS50972"/>
    </source>
</evidence>
<keyword evidence="7 13" id="KW-0808">Transferase</keyword>
<accession>A0A497E787</accession>
<keyword evidence="8" id="KW-0479">Metal-binding</keyword>
<dbReference type="InterPro" id="IPR006390">
    <property type="entry name" value="DHP_synth_dom"/>
</dbReference>
<gene>
    <name evidence="13" type="primary">folP</name>
    <name evidence="13" type="ORF">DRJ00_01645</name>
</gene>
<evidence type="ECO:0000256" key="6">
    <source>
        <dbReference type="ARBA" id="ARBA00016919"/>
    </source>
</evidence>
<evidence type="ECO:0000256" key="5">
    <source>
        <dbReference type="ARBA" id="ARBA00012458"/>
    </source>
</evidence>
<dbReference type="EC" id="2.5.1.15" evidence="5"/>
<comment type="caution">
    <text evidence="13">The sequence shown here is derived from an EMBL/GenBank/DDBJ whole genome shotgun (WGS) entry which is preliminary data.</text>
</comment>
<dbReference type="PROSITE" id="PS00792">
    <property type="entry name" value="DHPS_1"/>
    <property type="match status" value="1"/>
</dbReference>
<dbReference type="InterPro" id="IPR000489">
    <property type="entry name" value="Pterin-binding_dom"/>
</dbReference>
<dbReference type="CDD" id="cd00739">
    <property type="entry name" value="DHPS"/>
    <property type="match status" value="1"/>
</dbReference>
<keyword evidence="9" id="KW-0460">Magnesium</keyword>
<dbReference type="GO" id="GO:0005829">
    <property type="term" value="C:cytosol"/>
    <property type="evidence" value="ECO:0007669"/>
    <property type="project" value="TreeGrafter"/>
</dbReference>
<name>A0A497E787_UNCAE</name>
<reference evidence="13 14" key="1">
    <citation type="submission" date="2018-06" db="EMBL/GenBank/DDBJ databases">
        <title>Extensive metabolic versatility and redundancy in microbially diverse, dynamic hydrothermal sediments.</title>
        <authorList>
            <person name="Dombrowski N."/>
            <person name="Teske A."/>
            <person name="Baker B.J."/>
        </authorList>
    </citation>
    <scope>NUCLEOTIDE SEQUENCE [LARGE SCALE GENOMIC DNA]</scope>
    <source>
        <strain evidence="13">B47_G16</strain>
    </source>
</reference>
<dbReference type="AlphaFoldDB" id="A0A497E787"/>
<evidence type="ECO:0000256" key="2">
    <source>
        <dbReference type="ARBA" id="ARBA00001946"/>
    </source>
</evidence>
<dbReference type="PANTHER" id="PTHR20941">
    <property type="entry name" value="FOLATE SYNTHESIS PROTEINS"/>
    <property type="match status" value="1"/>
</dbReference>
<comment type="cofactor">
    <cofactor evidence="2">
        <name>Mg(2+)</name>
        <dbReference type="ChEBI" id="CHEBI:18420"/>
    </cofactor>
</comment>
<dbReference type="PROSITE" id="PS50972">
    <property type="entry name" value="PTERIN_BINDING"/>
    <property type="match status" value="1"/>
</dbReference>
<organism evidence="13 14">
    <name type="scientific">Aerophobetes bacterium</name>
    <dbReference type="NCBI Taxonomy" id="2030807"/>
    <lineage>
        <taxon>Bacteria</taxon>
        <taxon>Candidatus Aerophobota</taxon>
    </lineage>
</organism>
<dbReference type="GO" id="GO:0046654">
    <property type="term" value="P:tetrahydrofolate biosynthetic process"/>
    <property type="evidence" value="ECO:0007669"/>
    <property type="project" value="TreeGrafter"/>
</dbReference>
<comment type="pathway">
    <text evidence="3">Cofactor biosynthesis; tetrahydrofolate biosynthesis; 7,8-dihydrofolate from 2-amino-4-hydroxy-6-hydroxymethyl-7,8-dihydropteridine diphosphate and 4-aminobenzoate: step 1/2.</text>
</comment>
<feature type="domain" description="Pterin-binding" evidence="12">
    <location>
        <begin position="137"/>
        <end position="390"/>
    </location>
</feature>
<evidence type="ECO:0000256" key="11">
    <source>
        <dbReference type="ARBA" id="ARBA00030193"/>
    </source>
</evidence>
<sequence>MNPRILTVRDEEEIKEELERIGVSEEGKQILKGKGSFYLIKLEGLSSQAANLLKQEMLAIGGDVAVKKEVVSFTVKRSDVLLMGTEAHYRKVIPRLRRQPFGLAIVSSQIKQTLDNFKKDNFTIPLGGKILNLAKKTAIMGILNVTPDSFYDGGRYTCQDEALRRVEQMIEEGADIIDVGGESTRPGSERVSLKEEIKRVIPIIEKIRENFDVPISIDTYKAEVARQAIEVGANMVNDISGLRFDPKLKKVVAKCDVPVVITHIKGTPKDMQDNPQYRCLMGEIISYLREGIKMAEEAGISSDKIIIDPGIGFGKTTEHNLRIIKRLPELKSLGKPILIGASRKSFIGNVLKLPVSERLEGSLAIGSLSVFQGANIIRTHDVKETRRVVDLIRAVMKS</sequence>
<comment type="catalytic activity">
    <reaction evidence="1">
        <text>(7,8-dihydropterin-6-yl)methyl diphosphate + 4-aminobenzoate = 7,8-dihydropteroate + diphosphate</text>
        <dbReference type="Rhea" id="RHEA:19949"/>
        <dbReference type="ChEBI" id="CHEBI:17836"/>
        <dbReference type="ChEBI" id="CHEBI:17839"/>
        <dbReference type="ChEBI" id="CHEBI:33019"/>
        <dbReference type="ChEBI" id="CHEBI:72950"/>
        <dbReference type="EC" id="2.5.1.15"/>
    </reaction>
</comment>
<dbReference type="InterPro" id="IPR011005">
    <property type="entry name" value="Dihydropteroate_synth-like_sf"/>
</dbReference>
<dbReference type="Pfam" id="PF00809">
    <property type="entry name" value="Pterin_bind"/>
    <property type="match status" value="1"/>
</dbReference>